<accession>A0A8B8D5I3</accession>
<dbReference type="Proteomes" id="UP000694844">
    <property type="component" value="Chromosome 3"/>
</dbReference>
<dbReference type="RefSeq" id="XP_022322920.1">
    <property type="nucleotide sequence ID" value="XM_022467212.1"/>
</dbReference>
<gene>
    <name evidence="2" type="primary">LOC111124363</name>
</gene>
<protein>
    <submittedName>
        <fullName evidence="2">Protein FAM200B-like</fullName>
    </submittedName>
</protein>
<dbReference type="SUPFAM" id="SSF53098">
    <property type="entry name" value="Ribonuclease H-like"/>
    <property type="match status" value="1"/>
</dbReference>
<dbReference type="PANTHER" id="PTHR46880:SF5">
    <property type="entry name" value="DUF4371 DOMAIN-CONTAINING PROTEIN"/>
    <property type="match status" value="1"/>
</dbReference>
<evidence type="ECO:0000313" key="1">
    <source>
        <dbReference type="Proteomes" id="UP000694844"/>
    </source>
</evidence>
<dbReference type="GeneID" id="111124363"/>
<dbReference type="InterPro" id="IPR012337">
    <property type="entry name" value="RNaseH-like_sf"/>
</dbReference>
<dbReference type="KEGG" id="cvn:111124363"/>
<dbReference type="PANTHER" id="PTHR46880">
    <property type="entry name" value="RAS-ASSOCIATING DOMAIN-CONTAINING PROTEIN"/>
    <property type="match status" value="1"/>
</dbReference>
<evidence type="ECO:0000313" key="2">
    <source>
        <dbReference type="RefSeq" id="XP_022322920.1"/>
    </source>
</evidence>
<sequence>MVKAREAAISKSKAAIISALRNVYFAAINNLANALIPKLNDLCIDQGASQLRDLVIDSRTTYSHNQSIQEFQHSIAKVIEAKLIGQFRESGVFSIMLDESSDVSVHQNLVVYVRYLEQAFGRLDARTSFLGLRQLDIANSDRIREQVVKLLVEKGLDVSKLAGITTDGASVMVGCRAGVVQQMKALSPSLLVSI</sequence>
<keyword evidence="1" id="KW-1185">Reference proteome</keyword>
<proteinExistence type="predicted"/>
<dbReference type="AlphaFoldDB" id="A0A8B8D5I3"/>
<organism evidence="1 2">
    <name type="scientific">Crassostrea virginica</name>
    <name type="common">Eastern oyster</name>
    <dbReference type="NCBI Taxonomy" id="6565"/>
    <lineage>
        <taxon>Eukaryota</taxon>
        <taxon>Metazoa</taxon>
        <taxon>Spiralia</taxon>
        <taxon>Lophotrochozoa</taxon>
        <taxon>Mollusca</taxon>
        <taxon>Bivalvia</taxon>
        <taxon>Autobranchia</taxon>
        <taxon>Pteriomorphia</taxon>
        <taxon>Ostreida</taxon>
        <taxon>Ostreoidea</taxon>
        <taxon>Ostreidae</taxon>
        <taxon>Crassostrea</taxon>
    </lineage>
</organism>
<name>A0A8B8D5I3_CRAVI</name>
<dbReference type="OrthoDB" id="10000786at2759"/>
<reference evidence="2" key="1">
    <citation type="submission" date="2025-08" db="UniProtKB">
        <authorList>
            <consortium name="RefSeq"/>
        </authorList>
    </citation>
    <scope>IDENTIFICATION</scope>
    <source>
        <tissue evidence="2">Whole sample</tissue>
    </source>
</reference>